<dbReference type="AlphaFoldDB" id="N6VXH8"/>
<dbReference type="RefSeq" id="WP_004592848.1">
    <property type="nucleotide sequence ID" value="NZ_APMM01000044.1"/>
</dbReference>
<gene>
    <name evidence="1" type="ORF">J422_05868</name>
</gene>
<dbReference type="STRING" id="1069083.GCA_000371805_01233"/>
<keyword evidence="2" id="KW-1185">Reference proteome</keyword>
<dbReference type="GO" id="GO:0097588">
    <property type="term" value="P:archaeal or bacterial-type flagellum-dependent cell motility"/>
    <property type="evidence" value="ECO:0007669"/>
    <property type="project" value="InterPro"/>
</dbReference>
<dbReference type="PANTHER" id="PTHR35903">
    <property type="entry name" value="FLAGELLIN B1"/>
    <property type="match status" value="1"/>
</dbReference>
<sequence>QVASGLQVIRVLGNHSGGKINWLAVLISPNAGSAPIDLSQATVMITDGTHKVIAKYNSTFFNGTLKNGGSIFEAKYNNTTALKPLFDDLPATAFGIVVLQDADTSCSKDTPVINKGDIVAICLNVSNTLNLKPRTKVTGAVIPEFGAPAVISFTTPATYLDTQHIIELQ</sequence>
<keyword evidence="1" id="KW-0282">Flagellum</keyword>
<dbReference type="OrthoDB" id="102632at2157"/>
<evidence type="ECO:0000313" key="1">
    <source>
        <dbReference type="EMBL" id="ENN95837.1"/>
    </source>
</evidence>
<keyword evidence="1" id="KW-0966">Cell projection</keyword>
<comment type="caution">
    <text evidence="1">The sequence shown here is derived from an EMBL/GenBank/DDBJ whole genome shotgun (WGS) entry which is preliminary data.</text>
</comment>
<dbReference type="EMBL" id="APMM01000044">
    <property type="protein sequence ID" value="ENN95837.1"/>
    <property type="molecule type" value="Genomic_DNA"/>
</dbReference>
<reference evidence="1 2" key="1">
    <citation type="journal article" date="2013" name="Genome Announc.">
        <title>Draft Genome Sequence of a Highly Flagellated, Fast-Swimming Archaeon, Methanocaldococcus villosus Strain KIN24-T80 (DSM 22612).</title>
        <authorList>
            <person name="Thennarasu S."/>
            <person name="Polireddy D."/>
            <person name="Antony A."/>
            <person name="Yada M.R."/>
            <person name="Algarawi S."/>
            <person name="Sivakumar N."/>
        </authorList>
    </citation>
    <scope>NUCLEOTIDE SEQUENCE [LARGE SCALE GENOMIC DNA]</scope>
    <source>
        <strain evidence="1 2">KIN24-T80</strain>
    </source>
</reference>
<feature type="non-terminal residue" evidence="1">
    <location>
        <position position="1"/>
    </location>
</feature>
<name>N6VXH8_9EURY</name>
<dbReference type="Pfam" id="PF01917">
    <property type="entry name" value="Flagellin_arch-type"/>
    <property type="match status" value="1"/>
</dbReference>
<dbReference type="PANTHER" id="PTHR35903:SF1">
    <property type="entry name" value="FLAGELLIN B1"/>
    <property type="match status" value="1"/>
</dbReference>
<accession>N6VXH8</accession>
<dbReference type="PATRIC" id="fig|1069083.5.peg.1144"/>
<keyword evidence="1" id="KW-0969">Cilium</keyword>
<protein>
    <submittedName>
        <fullName evidence="1">Flagellin</fullName>
    </submittedName>
</protein>
<organism evidence="1 2">
    <name type="scientific">Methanocaldococcus villosus KIN24-T80</name>
    <dbReference type="NCBI Taxonomy" id="1069083"/>
    <lineage>
        <taxon>Archaea</taxon>
        <taxon>Methanobacteriati</taxon>
        <taxon>Methanobacteriota</taxon>
        <taxon>Methanomada group</taxon>
        <taxon>Methanococci</taxon>
        <taxon>Methanococcales</taxon>
        <taxon>Methanocaldococcaceae</taxon>
        <taxon>Methanocaldococcus</taxon>
    </lineage>
</organism>
<dbReference type="GO" id="GO:0005198">
    <property type="term" value="F:structural molecule activity"/>
    <property type="evidence" value="ECO:0007669"/>
    <property type="project" value="InterPro"/>
</dbReference>
<evidence type="ECO:0000313" key="2">
    <source>
        <dbReference type="Proteomes" id="UP000053695"/>
    </source>
</evidence>
<dbReference type="InterPro" id="IPR002774">
    <property type="entry name" value="Flagellin_arc-type"/>
</dbReference>
<proteinExistence type="predicted"/>
<dbReference type="Proteomes" id="UP000053695">
    <property type="component" value="Unassembled WGS sequence"/>
</dbReference>